<evidence type="ECO:0000259" key="1">
    <source>
        <dbReference type="Pfam" id="PF00126"/>
    </source>
</evidence>
<gene>
    <name evidence="3" type="ORF">JI742_03130</name>
</gene>
<evidence type="ECO:0000313" key="3">
    <source>
        <dbReference type="EMBL" id="MBL0718875.1"/>
    </source>
</evidence>
<reference evidence="3 4" key="1">
    <citation type="submission" date="2021-01" db="EMBL/GenBank/DDBJ databases">
        <title>Piscinibacter sp. Jin2 Genome sequencing and assembly.</title>
        <authorList>
            <person name="Kim I."/>
        </authorList>
    </citation>
    <scope>NUCLEOTIDE SEQUENCE [LARGE SCALE GENOMIC DNA]</scope>
    <source>
        <strain evidence="3 4">Jin2</strain>
    </source>
</reference>
<dbReference type="InterPro" id="IPR051815">
    <property type="entry name" value="Molybdate_resp_trans_reg"/>
</dbReference>
<dbReference type="RefSeq" id="WP_201823923.1">
    <property type="nucleotide sequence ID" value="NZ_JAERRA010000001.1"/>
</dbReference>
<dbReference type="InterPro" id="IPR024370">
    <property type="entry name" value="PBP_domain"/>
</dbReference>
<dbReference type="GO" id="GO:0003700">
    <property type="term" value="F:DNA-binding transcription factor activity"/>
    <property type="evidence" value="ECO:0007669"/>
    <property type="project" value="InterPro"/>
</dbReference>
<keyword evidence="4" id="KW-1185">Reference proteome</keyword>
<dbReference type="SUPFAM" id="SSF53850">
    <property type="entry name" value="Periplasmic binding protein-like II"/>
    <property type="match status" value="1"/>
</dbReference>
<dbReference type="EMBL" id="JAERRA010000001">
    <property type="protein sequence ID" value="MBL0718875.1"/>
    <property type="molecule type" value="Genomic_DNA"/>
</dbReference>
<dbReference type="PANTHER" id="PTHR30432">
    <property type="entry name" value="TRANSCRIPTIONAL REGULATOR MODE"/>
    <property type="match status" value="1"/>
</dbReference>
<dbReference type="Pfam" id="PF00126">
    <property type="entry name" value="HTH_1"/>
    <property type="match status" value="1"/>
</dbReference>
<feature type="domain" description="PBP" evidence="2">
    <location>
        <begin position="140"/>
        <end position="322"/>
    </location>
</feature>
<name>A0A9X1BMY1_9BURK</name>
<proteinExistence type="predicted"/>
<dbReference type="InterPro" id="IPR036388">
    <property type="entry name" value="WH-like_DNA-bd_sf"/>
</dbReference>
<dbReference type="InterPro" id="IPR000847">
    <property type="entry name" value="LysR_HTH_N"/>
</dbReference>
<dbReference type="Pfam" id="PF12727">
    <property type="entry name" value="PBP_like"/>
    <property type="match status" value="1"/>
</dbReference>
<sequence length="370" mass="39269">MRAPRARLSLQLVEPPPDGLPDPIALQHPLFALLEALDALGSLQHAARSLGLSYRHCWGELHRWEGQLGQPLVRWARGQRAVLTPEGRTLLQRERLCRARLSGSIGQLQQALDALFLPVDAPVLRLAGAADPLLGRLQLQARAIGLALPVQPARPAEALQAVVRGRCDAAVLSLREGLRRDGPSARALRAGLRPGAQKLIQLGQRSLGLMLPPGNPDRVTGLADLDRLPCLRSPEDSAEHLTLAELRAQAGLPPPPEGAEEPCPEALAEQLRAGHAALAFGPEVAARAAGLDFLPLVREHCLLLMPRAALDAVPAACLLALLAGPAWAAALAQMPGCSALGAGRVLPLGRMLSWWPVAALRADRAEDLAA</sequence>
<dbReference type="Proteomes" id="UP000643207">
    <property type="component" value="Unassembled WGS sequence"/>
</dbReference>
<dbReference type="AlphaFoldDB" id="A0A9X1BMY1"/>
<organism evidence="3 4">
    <name type="scientific">Aquariibacter lacus</name>
    <dbReference type="NCBI Taxonomy" id="2801332"/>
    <lineage>
        <taxon>Bacteria</taxon>
        <taxon>Pseudomonadati</taxon>
        <taxon>Pseudomonadota</taxon>
        <taxon>Betaproteobacteria</taxon>
        <taxon>Burkholderiales</taxon>
        <taxon>Sphaerotilaceae</taxon>
        <taxon>Aquariibacter</taxon>
    </lineage>
</organism>
<evidence type="ECO:0000259" key="2">
    <source>
        <dbReference type="Pfam" id="PF12727"/>
    </source>
</evidence>
<dbReference type="PANTHER" id="PTHR30432:SF1">
    <property type="entry name" value="DNA-BINDING TRANSCRIPTIONAL DUAL REGULATOR MODE"/>
    <property type="match status" value="1"/>
</dbReference>
<evidence type="ECO:0000313" key="4">
    <source>
        <dbReference type="Proteomes" id="UP000643207"/>
    </source>
</evidence>
<comment type="caution">
    <text evidence="3">The sequence shown here is derived from an EMBL/GenBank/DDBJ whole genome shotgun (WGS) entry which is preliminary data.</text>
</comment>
<dbReference type="SUPFAM" id="SSF46785">
    <property type="entry name" value="Winged helix' DNA-binding domain"/>
    <property type="match status" value="1"/>
</dbReference>
<accession>A0A9X1BMY1</accession>
<dbReference type="InterPro" id="IPR036390">
    <property type="entry name" value="WH_DNA-bd_sf"/>
</dbReference>
<dbReference type="Gene3D" id="1.10.10.10">
    <property type="entry name" value="Winged helix-like DNA-binding domain superfamily/Winged helix DNA-binding domain"/>
    <property type="match status" value="1"/>
</dbReference>
<feature type="domain" description="HTH lysR-type" evidence="1">
    <location>
        <begin position="32"/>
        <end position="88"/>
    </location>
</feature>
<protein>
    <submittedName>
        <fullName evidence="3">LysR family transcriptional regulator</fullName>
    </submittedName>
</protein>